<evidence type="ECO:0008006" key="3">
    <source>
        <dbReference type="Google" id="ProtNLM"/>
    </source>
</evidence>
<dbReference type="AlphaFoldDB" id="A0A0A2F5L9"/>
<organism evidence="1 2">
    <name type="scientific">Porphyromonas gulae</name>
    <dbReference type="NCBI Taxonomy" id="111105"/>
    <lineage>
        <taxon>Bacteria</taxon>
        <taxon>Pseudomonadati</taxon>
        <taxon>Bacteroidota</taxon>
        <taxon>Bacteroidia</taxon>
        <taxon>Bacteroidales</taxon>
        <taxon>Porphyromonadaceae</taxon>
        <taxon>Porphyromonas</taxon>
    </lineage>
</organism>
<dbReference type="InterPro" id="IPR022385">
    <property type="entry name" value="Rhs_assc_core"/>
</dbReference>
<comment type="caution">
    <text evidence="1">The sequence shown here is derived from an EMBL/GenBank/DDBJ whole genome shotgun (WGS) entry which is preliminary data.</text>
</comment>
<dbReference type="InterPro" id="IPR032871">
    <property type="entry name" value="AHH_dom_containing"/>
</dbReference>
<dbReference type="Proteomes" id="UP000030146">
    <property type="component" value="Unassembled WGS sequence"/>
</dbReference>
<proteinExistence type="predicted"/>
<dbReference type="PRINTS" id="PR00394">
    <property type="entry name" value="RHSPROTEIN"/>
</dbReference>
<reference evidence="1 2" key="1">
    <citation type="submission" date="2014-08" db="EMBL/GenBank/DDBJ databases">
        <title>Porphyromonas gulae strain:COT-052_OH3439 Genome sequencing.</title>
        <authorList>
            <person name="Wallis C."/>
            <person name="Deusch O."/>
            <person name="O'Flynn C."/>
            <person name="Davis I."/>
            <person name="Jospin G."/>
            <person name="Darling A.E."/>
            <person name="Coil D.A."/>
            <person name="Alexiev A."/>
            <person name="Horsfall A."/>
            <person name="Kirkwood N."/>
            <person name="Harris S."/>
            <person name="Eisen J.A."/>
        </authorList>
    </citation>
    <scope>NUCLEOTIDE SEQUENCE [LARGE SCALE GENOMIC DNA]</scope>
    <source>
        <strain evidence="2">COT-052 OH3439</strain>
    </source>
</reference>
<sequence length="208" mass="24055">MYNSDGEKTWSAELDIYGSVRNFVGRSLSDCPFRYQGQYEDEETGLYYNRFRYYDPKIGNYLSQDPVGLAGTNPNIYAYVHDTNISIDELGLMPSWMPTKRGYQRHHIIPQSLKSHPIIEASGINIDGASNMKYLPVAEGIDPNPNKSIHNGWNDVHKDYNTTMKNRLDELYNRAQIENWDARRMQQEITGLQRDTRAELDNGKLKCH</sequence>
<dbReference type="NCBIfam" id="TIGR03696">
    <property type="entry name" value="Rhs_assc_core"/>
    <property type="match status" value="1"/>
</dbReference>
<dbReference type="Gene3D" id="2.180.10.10">
    <property type="entry name" value="RHS repeat-associated core"/>
    <property type="match status" value="1"/>
</dbReference>
<dbReference type="PANTHER" id="PTHR32305">
    <property type="match status" value="1"/>
</dbReference>
<dbReference type="InterPro" id="IPR050708">
    <property type="entry name" value="T6SS_VgrG/RHS"/>
</dbReference>
<evidence type="ECO:0000313" key="2">
    <source>
        <dbReference type="Proteomes" id="UP000030146"/>
    </source>
</evidence>
<dbReference type="EMBL" id="JRAK01000159">
    <property type="protein sequence ID" value="KGN83754.1"/>
    <property type="molecule type" value="Genomic_DNA"/>
</dbReference>
<dbReference type="PANTHER" id="PTHR32305:SF15">
    <property type="entry name" value="PROTEIN RHSA-RELATED"/>
    <property type="match status" value="1"/>
</dbReference>
<name>A0A0A2F5L9_9PORP</name>
<accession>A0A0A2F5L9</accession>
<dbReference type="Pfam" id="PF14412">
    <property type="entry name" value="AHH"/>
    <property type="match status" value="1"/>
</dbReference>
<gene>
    <name evidence="1" type="ORF">HR15_11630</name>
</gene>
<keyword evidence="2" id="KW-1185">Reference proteome</keyword>
<protein>
    <recommendedName>
        <fullName evidence="3">Type IV secretion protein Rhs</fullName>
    </recommendedName>
</protein>
<evidence type="ECO:0000313" key="1">
    <source>
        <dbReference type="EMBL" id="KGN83754.1"/>
    </source>
</evidence>